<proteinExistence type="predicted"/>
<dbReference type="Proteomes" id="UP001283361">
    <property type="component" value="Unassembled WGS sequence"/>
</dbReference>
<protein>
    <submittedName>
        <fullName evidence="2">Uncharacterized protein</fullName>
    </submittedName>
</protein>
<evidence type="ECO:0000313" key="3">
    <source>
        <dbReference type="Proteomes" id="UP001283361"/>
    </source>
</evidence>
<organism evidence="2 3">
    <name type="scientific">Elysia crispata</name>
    <name type="common">lettuce slug</name>
    <dbReference type="NCBI Taxonomy" id="231223"/>
    <lineage>
        <taxon>Eukaryota</taxon>
        <taxon>Metazoa</taxon>
        <taxon>Spiralia</taxon>
        <taxon>Lophotrochozoa</taxon>
        <taxon>Mollusca</taxon>
        <taxon>Gastropoda</taxon>
        <taxon>Heterobranchia</taxon>
        <taxon>Euthyneura</taxon>
        <taxon>Panpulmonata</taxon>
        <taxon>Sacoglossa</taxon>
        <taxon>Placobranchoidea</taxon>
        <taxon>Plakobranchidae</taxon>
        <taxon>Elysia</taxon>
    </lineage>
</organism>
<reference evidence="2" key="1">
    <citation type="journal article" date="2023" name="G3 (Bethesda)">
        <title>A reference genome for the long-term kleptoplast-retaining sea slug Elysia crispata morphotype clarki.</title>
        <authorList>
            <person name="Eastman K.E."/>
            <person name="Pendleton A.L."/>
            <person name="Shaikh M.A."/>
            <person name="Suttiyut T."/>
            <person name="Ogas R."/>
            <person name="Tomko P."/>
            <person name="Gavelis G."/>
            <person name="Widhalm J.R."/>
            <person name="Wisecaver J.H."/>
        </authorList>
    </citation>
    <scope>NUCLEOTIDE SEQUENCE</scope>
    <source>
        <strain evidence="2">ECLA1</strain>
    </source>
</reference>
<sequence>MWEKGREYLVFVRYELRPLPEQNGEPGPMLAPEEDCEFANCFVRYVVDHFQNKMTRAGSGLTPKRRCILEQFDNRLVDTGCTKEDMFALETALKVKLVTVDALGNTLWDSGLYNTSTTVVVLCHNNHAWADIPTDPQKVERVHFLDEPAEQALSAVVTSDGHEAKTTAAQETLEKKTREILVAFAARAIPSTTRLWLCGQSLVGSDGSLWRSRSAALPFDKAFEAETCASPQDDLPKELEEEYHKATHSMGGATAYRFGKWLSKEDIRPTPKKFRPAWKAAQVEAKVWNSEDATAGTGEHHLLDMRAAYLACEDSPMGGVGDAIDLVREYGFPTSIMRRGNCLQAPSSSPPGSLLRTRTRILSVAWASICENKGWITTPELRNLLDSGDMVVATAREVIYSVGVKPCIRFPARYLAVLFVGKCARHGDESSILVRDPNEAAFLCNTLGSTDRLLNFEKADKVHYIKYRDEKTRAQWFHIRAFVLAYTNVALLRMLRRFPAEEVLRVCTDAIYAKALTDEATDMLVEDQPKYGQWRNKKPGYEWRPETATWKIERKGQHALAASEAPMLPPDLEAATARRMYLAGQGGSGKTEWAVKTFAGRRLVVLTPENRDNPRLSLTPHQAQTIHHYLCINPTRPIEEWDPVALGHRLDGLDEVIIIDECCKVSAKTLKVILDYLARRTCQVICCGDRGQIPPWGDKEGPHAMLVEWAGPNVRQFDTDYRSLCEVCGAPWSVCADNHTCPEGPTSALRTVKEWMWCKPDSTQLRVFRDHASVESFEQALRRTTPEDVCICSTNALGGRVHTSLLRHHKANYPRLPAKIRFDPDDSIAHRYKKQGQPVAIPGSREKVDAYKGTIVQVPLRIVERGLPLEWKYAGWGTVHRIQGKTLAPPSKIFIVDHSLSGWVSNAVYTAVSRVRRLDQIVRVLPPGTSRAPSLQLPASDPKPCSDRGSVGALCDRGPAERASKIYRGSPQAHSRPRLGYDPEGRQKVHFVRRRALAPGLHEVPRADLQHRPTGRQSGPLQVECPVDVPIVQSPPQAR</sequence>
<evidence type="ECO:0000313" key="2">
    <source>
        <dbReference type="EMBL" id="KAK3763395.1"/>
    </source>
</evidence>
<dbReference type="Pfam" id="PF13604">
    <property type="entry name" value="AAA_30"/>
    <property type="match status" value="1"/>
</dbReference>
<gene>
    <name evidence="2" type="ORF">RRG08_051501</name>
</gene>
<feature type="region of interest" description="Disordered" evidence="1">
    <location>
        <begin position="1000"/>
        <end position="1039"/>
    </location>
</feature>
<dbReference type="EMBL" id="JAWDGP010004564">
    <property type="protein sequence ID" value="KAK3763395.1"/>
    <property type="molecule type" value="Genomic_DNA"/>
</dbReference>
<keyword evidence="3" id="KW-1185">Reference proteome</keyword>
<dbReference type="InterPro" id="IPR027417">
    <property type="entry name" value="P-loop_NTPase"/>
</dbReference>
<feature type="region of interest" description="Disordered" evidence="1">
    <location>
        <begin position="929"/>
        <end position="950"/>
    </location>
</feature>
<feature type="region of interest" description="Disordered" evidence="1">
    <location>
        <begin position="962"/>
        <end position="986"/>
    </location>
</feature>
<evidence type="ECO:0000256" key="1">
    <source>
        <dbReference type="SAM" id="MobiDB-lite"/>
    </source>
</evidence>
<dbReference type="SUPFAM" id="SSF52540">
    <property type="entry name" value="P-loop containing nucleoside triphosphate hydrolases"/>
    <property type="match status" value="1"/>
</dbReference>
<accession>A0AAE1DB41</accession>
<dbReference type="AlphaFoldDB" id="A0AAE1DB41"/>
<comment type="caution">
    <text evidence="2">The sequence shown here is derived from an EMBL/GenBank/DDBJ whole genome shotgun (WGS) entry which is preliminary data.</text>
</comment>
<dbReference type="Gene3D" id="3.40.50.300">
    <property type="entry name" value="P-loop containing nucleotide triphosphate hydrolases"/>
    <property type="match status" value="1"/>
</dbReference>
<name>A0AAE1DB41_9GAST</name>